<feature type="transmembrane region" description="Helical" evidence="1">
    <location>
        <begin position="38"/>
        <end position="59"/>
    </location>
</feature>
<feature type="transmembrane region" description="Helical" evidence="1">
    <location>
        <begin position="409"/>
        <end position="429"/>
    </location>
</feature>
<feature type="transmembrane region" description="Helical" evidence="1">
    <location>
        <begin position="300"/>
        <end position="319"/>
    </location>
</feature>
<dbReference type="EMBL" id="JAQQXR010000001">
    <property type="protein sequence ID" value="MDC8756874.1"/>
    <property type="molecule type" value="Genomic_DNA"/>
</dbReference>
<protein>
    <recommendedName>
        <fullName evidence="4">O-Antigen ligase</fullName>
    </recommendedName>
</protein>
<dbReference type="PANTHER" id="PTHR37422">
    <property type="entry name" value="TEICHURONIC ACID BIOSYNTHESIS PROTEIN TUAE"/>
    <property type="match status" value="1"/>
</dbReference>
<proteinExistence type="predicted"/>
<keyword evidence="3" id="KW-1185">Reference proteome</keyword>
<feature type="transmembrane region" description="Helical" evidence="1">
    <location>
        <begin position="12"/>
        <end position="29"/>
    </location>
</feature>
<dbReference type="PANTHER" id="PTHR37422:SF13">
    <property type="entry name" value="LIPOPOLYSACCHARIDE BIOSYNTHESIS PROTEIN PA4999-RELATED"/>
    <property type="match status" value="1"/>
</dbReference>
<feature type="transmembrane region" description="Helical" evidence="1">
    <location>
        <begin position="351"/>
        <end position="372"/>
    </location>
</feature>
<dbReference type="RefSeq" id="WP_273669533.1">
    <property type="nucleotide sequence ID" value="NZ_JAQQXR010000001.1"/>
</dbReference>
<dbReference type="InterPro" id="IPR051533">
    <property type="entry name" value="WaaL-like"/>
</dbReference>
<feature type="transmembrane region" description="Helical" evidence="1">
    <location>
        <begin position="212"/>
        <end position="240"/>
    </location>
</feature>
<evidence type="ECO:0008006" key="4">
    <source>
        <dbReference type="Google" id="ProtNLM"/>
    </source>
</evidence>
<feature type="transmembrane region" description="Helical" evidence="1">
    <location>
        <begin position="269"/>
        <end position="288"/>
    </location>
</feature>
<feature type="transmembrane region" description="Helical" evidence="1">
    <location>
        <begin position="718"/>
        <end position="738"/>
    </location>
</feature>
<gene>
    <name evidence="2" type="ORF">OIK44_04640</name>
</gene>
<name>A0ABT5JW71_9BURK</name>
<feature type="transmembrane region" description="Helical" evidence="1">
    <location>
        <begin position="175"/>
        <end position="192"/>
    </location>
</feature>
<accession>A0ABT5JW71</accession>
<feature type="transmembrane region" description="Helical" evidence="1">
    <location>
        <begin position="378"/>
        <end position="397"/>
    </location>
</feature>
<feature type="transmembrane region" description="Helical" evidence="1">
    <location>
        <begin position="435"/>
        <end position="457"/>
    </location>
</feature>
<feature type="transmembrane region" description="Helical" evidence="1">
    <location>
        <begin position="71"/>
        <end position="92"/>
    </location>
</feature>
<evidence type="ECO:0000313" key="2">
    <source>
        <dbReference type="EMBL" id="MDC8756874.1"/>
    </source>
</evidence>
<feature type="transmembrane region" description="Helical" evidence="1">
    <location>
        <begin position="104"/>
        <end position="125"/>
    </location>
</feature>
<feature type="transmembrane region" description="Helical" evidence="1">
    <location>
        <begin position="325"/>
        <end position="344"/>
    </location>
</feature>
<feature type="transmembrane region" description="Helical" evidence="1">
    <location>
        <begin position="774"/>
        <end position="790"/>
    </location>
</feature>
<feature type="transmembrane region" description="Helical" evidence="1">
    <location>
        <begin position="469"/>
        <end position="491"/>
    </location>
</feature>
<feature type="transmembrane region" description="Helical" evidence="1">
    <location>
        <begin position="247"/>
        <end position="263"/>
    </location>
</feature>
<feature type="transmembrane region" description="Helical" evidence="1">
    <location>
        <begin position="145"/>
        <end position="163"/>
    </location>
</feature>
<reference evidence="2 3" key="1">
    <citation type="submission" date="2022-10" db="EMBL/GenBank/DDBJ databases">
        <title>Janthinobacterium sp. hw3 Genome sequencing.</title>
        <authorList>
            <person name="Park S."/>
        </authorList>
    </citation>
    <scope>NUCLEOTIDE SEQUENCE [LARGE SCALE GENOMIC DNA]</scope>
    <source>
        <strain evidence="3">hw3</strain>
    </source>
</reference>
<organism evidence="2 3">
    <name type="scientific">Janthinobacterium fluminis</name>
    <dbReference type="NCBI Taxonomy" id="2987524"/>
    <lineage>
        <taxon>Bacteria</taxon>
        <taxon>Pseudomonadati</taxon>
        <taxon>Pseudomonadota</taxon>
        <taxon>Betaproteobacteria</taxon>
        <taxon>Burkholderiales</taxon>
        <taxon>Oxalobacteraceae</taxon>
        <taxon>Janthinobacterium</taxon>
    </lineage>
</organism>
<feature type="transmembrane region" description="Helical" evidence="1">
    <location>
        <begin position="750"/>
        <end position="768"/>
    </location>
</feature>
<dbReference type="Proteomes" id="UP001221208">
    <property type="component" value="Unassembled WGS sequence"/>
</dbReference>
<keyword evidence="1" id="KW-0812">Transmembrane</keyword>
<evidence type="ECO:0000256" key="1">
    <source>
        <dbReference type="SAM" id="Phobius"/>
    </source>
</evidence>
<comment type="caution">
    <text evidence="2">The sequence shown here is derived from an EMBL/GenBank/DDBJ whole genome shotgun (WGS) entry which is preliminary data.</text>
</comment>
<sequence>MSGPLVLAGKPLAIACGAAFMYALCFYPLERTWLAPILALYIALLCWRPQLWLFALPALLPALDLAPWTGWFFLEEIDLLLLATVAIGYWRLADQPPLARLPALAAACIAALTLVWLFGMLKAMLPPPAIDVNAFSNYLSPYNSLRVGKSWCWAVLLLPLLTRTAGCGLVNLRRLFLPGMLTGLALVGLAALRERALFPGLLNFSSDYRTTAPFSAMHTGGAALDGYLALSLPFVAAWLLTPQPRPRTAAALALLALGAYAALTTFSRGLFAALACSLLLLVLFPLRLALRSPAAERRSVLAGALLALLGAAALARMFAGSGYRGMAAAAVLLAAAAMLATLPLPRRLLPASFVCASAAAALLGAALTAAGLPERGMLAPPYLLFLLAALTFGAAFLRLRLAPTQEQDVASVALIAFTCLLYATVWIAWHWAGRAALAPAALVAALAVLPIAINARLRRPLWRLQGGGAIAAAGAAVLLLLAIPVSASYYAGERFATTAGDLRHRLRHWQQALAMMDDDGATRAFGMGLGTFPVNYFWRHPQGELPATLEYADEPGNRFVRLGTGQYTLGYGEVLRLLQRVEPRPRTRYVFALDVRRRGPMPVLQAALCERLLLYQQNCVSAPLRLPPGGAGWRHYRMVLDSATLGRGAWALRAPVQLEIAAAGPHGSVDIDNLSLRDEADNGELLRNGGFSDANNYWFFSSDRQHLPWHIKNFALNLYFELGWAGLLAMLSLLACALGQLARPAWRGDAAAPVYMAALAGFLVVGLFDSLLDVPRVSLLFFLVLYCSIAQPAGGAPPPKGVAP</sequence>
<keyword evidence="1" id="KW-1133">Transmembrane helix</keyword>
<keyword evidence="1" id="KW-0472">Membrane</keyword>
<evidence type="ECO:0000313" key="3">
    <source>
        <dbReference type="Proteomes" id="UP001221208"/>
    </source>
</evidence>